<evidence type="ECO:0000313" key="2">
    <source>
        <dbReference type="EMBL" id="MED6169034.1"/>
    </source>
</evidence>
<sequence>MRTQQRSHAYVSRRGGHAQKADPAQMRTHMKLACTPPLYLHRLRVHSSNADLLESIMGSVPHSWYAKDMQRFLLGGSSSDLGHSSDYRDA</sequence>
<comment type="caution">
    <text evidence="2">The sequence shown here is derived from an EMBL/GenBank/DDBJ whole genome shotgun (WGS) entry which is preliminary data.</text>
</comment>
<dbReference type="EMBL" id="JASCZI010151085">
    <property type="protein sequence ID" value="MED6169034.1"/>
    <property type="molecule type" value="Genomic_DNA"/>
</dbReference>
<proteinExistence type="predicted"/>
<name>A0ABU6V7J3_9FABA</name>
<protein>
    <submittedName>
        <fullName evidence="2">Uncharacterized protein</fullName>
    </submittedName>
</protein>
<reference evidence="2 3" key="1">
    <citation type="journal article" date="2023" name="Plants (Basel)">
        <title>Bridging the Gap: Combining Genomics and Transcriptomics Approaches to Understand Stylosanthes scabra, an Orphan Legume from the Brazilian Caatinga.</title>
        <authorList>
            <person name="Ferreira-Neto J.R.C."/>
            <person name="da Silva M.D."/>
            <person name="Binneck E."/>
            <person name="de Melo N.F."/>
            <person name="da Silva R.H."/>
            <person name="de Melo A.L.T.M."/>
            <person name="Pandolfi V."/>
            <person name="Bustamante F.O."/>
            <person name="Brasileiro-Vidal A.C."/>
            <person name="Benko-Iseppon A.M."/>
        </authorList>
    </citation>
    <scope>NUCLEOTIDE SEQUENCE [LARGE SCALE GENOMIC DNA]</scope>
    <source>
        <tissue evidence="2">Leaves</tissue>
    </source>
</reference>
<gene>
    <name evidence="2" type="ORF">PIB30_017399</name>
</gene>
<accession>A0ABU6V7J3</accession>
<dbReference type="Proteomes" id="UP001341840">
    <property type="component" value="Unassembled WGS sequence"/>
</dbReference>
<keyword evidence="3" id="KW-1185">Reference proteome</keyword>
<organism evidence="2 3">
    <name type="scientific">Stylosanthes scabra</name>
    <dbReference type="NCBI Taxonomy" id="79078"/>
    <lineage>
        <taxon>Eukaryota</taxon>
        <taxon>Viridiplantae</taxon>
        <taxon>Streptophyta</taxon>
        <taxon>Embryophyta</taxon>
        <taxon>Tracheophyta</taxon>
        <taxon>Spermatophyta</taxon>
        <taxon>Magnoliopsida</taxon>
        <taxon>eudicotyledons</taxon>
        <taxon>Gunneridae</taxon>
        <taxon>Pentapetalae</taxon>
        <taxon>rosids</taxon>
        <taxon>fabids</taxon>
        <taxon>Fabales</taxon>
        <taxon>Fabaceae</taxon>
        <taxon>Papilionoideae</taxon>
        <taxon>50 kb inversion clade</taxon>
        <taxon>dalbergioids sensu lato</taxon>
        <taxon>Dalbergieae</taxon>
        <taxon>Pterocarpus clade</taxon>
        <taxon>Stylosanthes</taxon>
    </lineage>
</organism>
<evidence type="ECO:0000313" key="3">
    <source>
        <dbReference type="Proteomes" id="UP001341840"/>
    </source>
</evidence>
<feature type="region of interest" description="Disordered" evidence="1">
    <location>
        <begin position="1"/>
        <end position="26"/>
    </location>
</feature>
<evidence type="ECO:0000256" key="1">
    <source>
        <dbReference type="SAM" id="MobiDB-lite"/>
    </source>
</evidence>